<evidence type="ECO:0000313" key="1">
    <source>
        <dbReference type="EMBL" id="OPJ58655.1"/>
    </source>
</evidence>
<dbReference type="AlphaFoldDB" id="A0A1V4IG66"/>
<proteinExistence type="predicted"/>
<organism evidence="1 3">
    <name type="scientific">Clostridium chromiireducens</name>
    <dbReference type="NCBI Taxonomy" id="225345"/>
    <lineage>
        <taxon>Bacteria</taxon>
        <taxon>Bacillati</taxon>
        <taxon>Bacillota</taxon>
        <taxon>Clostridia</taxon>
        <taxon>Eubacteriales</taxon>
        <taxon>Clostridiaceae</taxon>
        <taxon>Clostridium</taxon>
    </lineage>
</organism>
<keyword evidence="3" id="KW-1185">Reference proteome</keyword>
<name>A0A1V4IG66_9CLOT</name>
<dbReference type="Proteomes" id="UP000191056">
    <property type="component" value="Unassembled WGS sequence"/>
</dbReference>
<evidence type="ECO:0000313" key="3">
    <source>
        <dbReference type="Proteomes" id="UP000191056"/>
    </source>
</evidence>
<accession>A0A1V4IG66</accession>
<evidence type="ECO:0000313" key="2">
    <source>
        <dbReference type="EMBL" id="RII33663.1"/>
    </source>
</evidence>
<dbReference type="RefSeq" id="WP_079441431.1">
    <property type="nucleotide sequence ID" value="NZ_JBLZIA010000002.1"/>
</dbReference>
<dbReference type="Proteomes" id="UP000265930">
    <property type="component" value="Unassembled WGS sequence"/>
</dbReference>
<dbReference type="STRING" id="225345.CLCHR_37740"/>
<sequence>MEYVLTMTFLTSGGLKSTLSINGVKPNLSKDLINSLMDIIVAKNVFLTKSGELVKKESAQVTERKITKFEVA</sequence>
<dbReference type="InterPro" id="IPR021321">
    <property type="entry name" value="DUF2922"/>
</dbReference>
<dbReference type="OrthoDB" id="9795264at2"/>
<evidence type="ECO:0000313" key="4">
    <source>
        <dbReference type="Proteomes" id="UP000265930"/>
    </source>
</evidence>
<dbReference type="Pfam" id="PF11148">
    <property type="entry name" value="DUF2922"/>
    <property type="match status" value="1"/>
</dbReference>
<dbReference type="EMBL" id="MZGT01000062">
    <property type="protein sequence ID" value="OPJ58655.1"/>
    <property type="molecule type" value="Genomic_DNA"/>
</dbReference>
<reference evidence="2 4" key="2">
    <citation type="submission" date="2018-08" db="EMBL/GenBank/DDBJ databases">
        <title>Genome of Clostridium chromiireducens C1, DSM12136.</title>
        <authorList>
            <person name="Xing M."/>
            <person name="Wei Y."/>
            <person name="Ang E.L."/>
            <person name="Zhao H."/>
            <person name="Zhang Y."/>
        </authorList>
    </citation>
    <scope>NUCLEOTIDE SEQUENCE [LARGE SCALE GENOMIC DNA]</scope>
    <source>
        <strain evidence="2 4">C1</strain>
    </source>
</reference>
<comment type="caution">
    <text evidence="1">The sequence shown here is derived from an EMBL/GenBank/DDBJ whole genome shotgun (WGS) entry which is preliminary data.</text>
</comment>
<reference evidence="1 3" key="1">
    <citation type="submission" date="2017-03" db="EMBL/GenBank/DDBJ databases">
        <title>Genome sequence of Clostridium chromiireducens DSM 23318.</title>
        <authorList>
            <person name="Poehlein A."/>
            <person name="Daniel R."/>
        </authorList>
    </citation>
    <scope>NUCLEOTIDE SEQUENCE [LARGE SCALE GENOMIC DNA]</scope>
    <source>
        <strain evidence="1 3">DSM 23318</strain>
    </source>
</reference>
<gene>
    <name evidence="1" type="ORF">CLCHR_37740</name>
    <name evidence="2" type="ORF">D2A34_18230</name>
</gene>
<protein>
    <submittedName>
        <fullName evidence="2">DUF2922 domain-containing protein</fullName>
    </submittedName>
</protein>
<dbReference type="EMBL" id="QXDJ01000004">
    <property type="protein sequence ID" value="RII33663.1"/>
    <property type="molecule type" value="Genomic_DNA"/>
</dbReference>